<sequence length="97" mass="10524">MTSVSLSDAARDWLAGRSAEMTLRLSARHGCCGGQAGVPVAEPGAPRSKDGYARTQIEGIHVYVAEDMGPGPYRVDLEGFFRWRRLVVEGEMGQAQE</sequence>
<accession>A0A1V3A2H2</accession>
<dbReference type="OrthoDB" id="6166645at2"/>
<proteinExistence type="predicted"/>
<dbReference type="Proteomes" id="UP000189177">
    <property type="component" value="Unassembled WGS sequence"/>
</dbReference>
<organism evidence="1 2">
    <name type="scientific">Thioalkalivibrio halophilus</name>
    <dbReference type="NCBI Taxonomy" id="252474"/>
    <lineage>
        <taxon>Bacteria</taxon>
        <taxon>Pseudomonadati</taxon>
        <taxon>Pseudomonadota</taxon>
        <taxon>Gammaproteobacteria</taxon>
        <taxon>Chromatiales</taxon>
        <taxon>Ectothiorhodospiraceae</taxon>
        <taxon>Thioalkalivibrio</taxon>
    </lineage>
</organism>
<protein>
    <submittedName>
        <fullName evidence="1">Uncharacterized protein</fullName>
    </submittedName>
</protein>
<dbReference type="STRING" id="252474.B1A74_00035"/>
<dbReference type="NCBIfam" id="NF041239">
    <property type="entry name" value="Moor_selen_rel"/>
    <property type="match status" value="1"/>
</dbReference>
<keyword evidence="2" id="KW-1185">Reference proteome</keyword>
<dbReference type="InterPro" id="IPR049744">
    <property type="entry name" value="CC/Se_fam"/>
</dbReference>
<dbReference type="EMBL" id="MUZR01000001">
    <property type="protein sequence ID" value="OOC11535.1"/>
    <property type="molecule type" value="Genomic_DNA"/>
</dbReference>
<comment type="caution">
    <text evidence="1">The sequence shown here is derived from an EMBL/GenBank/DDBJ whole genome shotgun (WGS) entry which is preliminary data.</text>
</comment>
<gene>
    <name evidence="1" type="ORF">B1A74_00035</name>
</gene>
<dbReference type="AlphaFoldDB" id="A0A1V3A2H2"/>
<dbReference type="RefSeq" id="WP_077243398.1">
    <property type="nucleotide sequence ID" value="NZ_MUZR01000001.1"/>
</dbReference>
<evidence type="ECO:0000313" key="1">
    <source>
        <dbReference type="EMBL" id="OOC11535.1"/>
    </source>
</evidence>
<reference evidence="1 2" key="1">
    <citation type="submission" date="2017-02" db="EMBL/GenBank/DDBJ databases">
        <title>Genomic diversity within the haloalkaliphilic genus Thioalkalivibrio.</title>
        <authorList>
            <person name="Ahn A.-C."/>
            <person name="Meier-Kolthoff J."/>
            <person name="Overmars L."/>
            <person name="Richter M."/>
            <person name="Woyke T."/>
            <person name="Sorokin D.Y."/>
            <person name="Muyzer G."/>
        </authorList>
    </citation>
    <scope>NUCLEOTIDE SEQUENCE [LARGE SCALE GENOMIC DNA]</scope>
    <source>
        <strain evidence="1 2">HL17</strain>
    </source>
</reference>
<evidence type="ECO:0000313" key="2">
    <source>
        <dbReference type="Proteomes" id="UP000189177"/>
    </source>
</evidence>
<name>A0A1V3A2H2_9GAMM</name>